<dbReference type="PANTHER" id="PTHR48111:SF1">
    <property type="entry name" value="TWO-COMPONENT RESPONSE REGULATOR ORR33"/>
    <property type="match status" value="1"/>
</dbReference>
<dbReference type="PANTHER" id="PTHR48111">
    <property type="entry name" value="REGULATOR OF RPOS"/>
    <property type="match status" value="1"/>
</dbReference>
<dbReference type="GO" id="GO:0032993">
    <property type="term" value="C:protein-DNA complex"/>
    <property type="evidence" value="ECO:0007669"/>
    <property type="project" value="TreeGrafter"/>
</dbReference>
<evidence type="ECO:0000256" key="5">
    <source>
        <dbReference type="ARBA" id="ARBA00023163"/>
    </source>
</evidence>
<proteinExistence type="predicted"/>
<dbReference type="InterPro" id="IPR001867">
    <property type="entry name" value="OmpR/PhoB-type_DNA-bd"/>
</dbReference>
<dbReference type="RefSeq" id="WP_123576876.1">
    <property type="nucleotide sequence ID" value="NZ_RKHG01000001.1"/>
</dbReference>
<evidence type="ECO:0000256" key="6">
    <source>
        <dbReference type="PROSITE-ProRule" id="PRU00169"/>
    </source>
</evidence>
<dbReference type="Gene3D" id="1.10.10.10">
    <property type="entry name" value="Winged helix-like DNA-binding domain superfamily/Winged helix DNA-binding domain"/>
    <property type="match status" value="1"/>
</dbReference>
<accession>A0A3N1ZSU3</accession>
<dbReference type="Proteomes" id="UP000275749">
    <property type="component" value="Unassembled WGS sequence"/>
</dbReference>
<dbReference type="AlphaFoldDB" id="A0A3N1ZSU3"/>
<dbReference type="CDD" id="cd17574">
    <property type="entry name" value="REC_OmpR"/>
    <property type="match status" value="1"/>
</dbReference>
<dbReference type="GO" id="GO:0005829">
    <property type="term" value="C:cytosol"/>
    <property type="evidence" value="ECO:0007669"/>
    <property type="project" value="TreeGrafter"/>
</dbReference>
<evidence type="ECO:0000256" key="7">
    <source>
        <dbReference type="PROSITE-ProRule" id="PRU01091"/>
    </source>
</evidence>
<dbReference type="SMART" id="SM00862">
    <property type="entry name" value="Trans_reg_C"/>
    <property type="match status" value="1"/>
</dbReference>
<reference evidence="10 11" key="1">
    <citation type="submission" date="2018-11" db="EMBL/GenBank/DDBJ databases">
        <title>Sequencing the genomes of 1000 actinobacteria strains.</title>
        <authorList>
            <person name="Klenk H.-P."/>
        </authorList>
    </citation>
    <scope>NUCLEOTIDE SEQUENCE [LARGE SCALE GENOMIC DNA]</scope>
    <source>
        <strain evidence="10 11">DSM 10546</strain>
    </source>
</reference>
<feature type="DNA-binding region" description="OmpR/PhoB-type" evidence="7">
    <location>
        <begin position="131"/>
        <end position="232"/>
    </location>
</feature>
<dbReference type="PROSITE" id="PS51755">
    <property type="entry name" value="OMPR_PHOB"/>
    <property type="match status" value="1"/>
</dbReference>
<dbReference type="InterPro" id="IPR016032">
    <property type="entry name" value="Sig_transdc_resp-reg_C-effctor"/>
</dbReference>
<dbReference type="GO" id="GO:0000976">
    <property type="term" value="F:transcription cis-regulatory region binding"/>
    <property type="evidence" value="ECO:0007669"/>
    <property type="project" value="TreeGrafter"/>
</dbReference>
<keyword evidence="1 6" id="KW-0597">Phosphoprotein</keyword>
<dbReference type="SUPFAM" id="SSF46894">
    <property type="entry name" value="C-terminal effector domain of the bipartite response regulators"/>
    <property type="match status" value="1"/>
</dbReference>
<keyword evidence="2" id="KW-0902">Two-component regulatory system</keyword>
<evidence type="ECO:0000256" key="4">
    <source>
        <dbReference type="ARBA" id="ARBA00023125"/>
    </source>
</evidence>
<evidence type="ECO:0000256" key="3">
    <source>
        <dbReference type="ARBA" id="ARBA00023015"/>
    </source>
</evidence>
<dbReference type="GO" id="GO:0000156">
    <property type="term" value="F:phosphorelay response regulator activity"/>
    <property type="evidence" value="ECO:0007669"/>
    <property type="project" value="TreeGrafter"/>
</dbReference>
<sequence length="233" mass="25810">MARILVVEDDDGIRTMLGMALTDEGHDVTEAPSAEMALVRLGANTPELMLVDLMLGGMSGLDFIRQARKVTTAPILVVSALGDPSTTVEAFERGADDYVTKPFDLEVLSARCRAALRRASRSEDPQEAAQHQVLDADRCVVLDVPAGRLTMGDEEVHLTDTEFRLLAHLGTHPGRIVSREWLLREVWGHRLVVDDGRLVDAHMSRLRNKVERDPTRPTLITTVRGQGYRLDPQ</sequence>
<feature type="domain" description="OmpR/PhoB-type" evidence="9">
    <location>
        <begin position="131"/>
        <end position="232"/>
    </location>
</feature>
<dbReference type="EMBL" id="RKHG01000001">
    <property type="protein sequence ID" value="ROR53951.1"/>
    <property type="molecule type" value="Genomic_DNA"/>
</dbReference>
<evidence type="ECO:0000259" key="8">
    <source>
        <dbReference type="PROSITE" id="PS50110"/>
    </source>
</evidence>
<evidence type="ECO:0000313" key="10">
    <source>
        <dbReference type="EMBL" id="ROR53951.1"/>
    </source>
</evidence>
<evidence type="ECO:0000256" key="1">
    <source>
        <dbReference type="ARBA" id="ARBA00022553"/>
    </source>
</evidence>
<dbReference type="Pfam" id="PF00486">
    <property type="entry name" value="Trans_reg_C"/>
    <property type="match status" value="1"/>
</dbReference>
<evidence type="ECO:0000256" key="2">
    <source>
        <dbReference type="ARBA" id="ARBA00023012"/>
    </source>
</evidence>
<keyword evidence="5" id="KW-0804">Transcription</keyword>
<feature type="domain" description="Response regulatory" evidence="8">
    <location>
        <begin position="3"/>
        <end position="116"/>
    </location>
</feature>
<dbReference type="InterPro" id="IPR011006">
    <property type="entry name" value="CheY-like_superfamily"/>
</dbReference>
<dbReference type="Pfam" id="PF00072">
    <property type="entry name" value="Response_reg"/>
    <property type="match status" value="1"/>
</dbReference>
<name>A0A3N1ZSU3_9ACTN</name>
<organism evidence="10 11">
    <name type="scientific">Luteococcus japonicus</name>
    <dbReference type="NCBI Taxonomy" id="33984"/>
    <lineage>
        <taxon>Bacteria</taxon>
        <taxon>Bacillati</taxon>
        <taxon>Actinomycetota</taxon>
        <taxon>Actinomycetes</taxon>
        <taxon>Propionibacteriales</taxon>
        <taxon>Propionibacteriaceae</taxon>
        <taxon>Luteococcus</taxon>
    </lineage>
</organism>
<dbReference type="CDD" id="cd00383">
    <property type="entry name" value="trans_reg_C"/>
    <property type="match status" value="1"/>
</dbReference>
<dbReference type="SUPFAM" id="SSF52172">
    <property type="entry name" value="CheY-like"/>
    <property type="match status" value="1"/>
</dbReference>
<protein>
    <submittedName>
        <fullName evidence="10">DNA-binding response OmpR family regulator</fullName>
    </submittedName>
</protein>
<dbReference type="Gene3D" id="3.40.50.2300">
    <property type="match status" value="1"/>
</dbReference>
<dbReference type="GO" id="GO:0006355">
    <property type="term" value="P:regulation of DNA-templated transcription"/>
    <property type="evidence" value="ECO:0007669"/>
    <property type="project" value="InterPro"/>
</dbReference>
<comment type="caution">
    <text evidence="10">The sequence shown here is derived from an EMBL/GenBank/DDBJ whole genome shotgun (WGS) entry which is preliminary data.</text>
</comment>
<gene>
    <name evidence="10" type="ORF">EDD41_1129</name>
</gene>
<keyword evidence="3" id="KW-0805">Transcription regulation</keyword>
<dbReference type="InterPro" id="IPR036388">
    <property type="entry name" value="WH-like_DNA-bd_sf"/>
</dbReference>
<feature type="modified residue" description="4-aspartylphosphate" evidence="6">
    <location>
        <position position="52"/>
    </location>
</feature>
<dbReference type="SMART" id="SM00448">
    <property type="entry name" value="REC"/>
    <property type="match status" value="1"/>
</dbReference>
<dbReference type="InterPro" id="IPR039420">
    <property type="entry name" value="WalR-like"/>
</dbReference>
<dbReference type="InterPro" id="IPR001789">
    <property type="entry name" value="Sig_transdc_resp-reg_receiver"/>
</dbReference>
<evidence type="ECO:0000313" key="11">
    <source>
        <dbReference type="Proteomes" id="UP000275749"/>
    </source>
</evidence>
<evidence type="ECO:0000259" key="9">
    <source>
        <dbReference type="PROSITE" id="PS51755"/>
    </source>
</evidence>
<keyword evidence="4 7" id="KW-0238">DNA-binding</keyword>
<dbReference type="PROSITE" id="PS50110">
    <property type="entry name" value="RESPONSE_REGULATORY"/>
    <property type="match status" value="1"/>
</dbReference>